<dbReference type="SUPFAM" id="SSF46938">
    <property type="entry name" value="CRAL/TRIO N-terminal domain"/>
    <property type="match status" value="1"/>
</dbReference>
<dbReference type="InterPro" id="IPR001251">
    <property type="entry name" value="CRAL-TRIO_dom"/>
</dbReference>
<keyword evidence="5" id="KW-1185">Reference proteome</keyword>
<comment type="caution">
    <text evidence="4">The sequence shown here is derived from an EMBL/GenBank/DDBJ whole genome shotgun (WGS) entry which is preliminary data.</text>
</comment>
<evidence type="ECO:0000313" key="3">
    <source>
        <dbReference type="EMBL" id="TPX43008.1"/>
    </source>
</evidence>
<dbReference type="PANTHER" id="PTHR45657:SF1">
    <property type="entry name" value="CRAL-TRIO DOMAIN-CONTAINING PROTEIN YKL091C-RELATED"/>
    <property type="match status" value="1"/>
</dbReference>
<dbReference type="PROSITE" id="PS50191">
    <property type="entry name" value="CRAL_TRIO"/>
    <property type="match status" value="1"/>
</dbReference>
<dbReference type="Proteomes" id="UP000317494">
    <property type="component" value="Unassembled WGS sequence"/>
</dbReference>
<dbReference type="SMART" id="SM00516">
    <property type="entry name" value="SEC14"/>
    <property type="match status" value="1"/>
</dbReference>
<dbReference type="VEuPathDB" id="FungiDB:SeMB42_g03254"/>
<evidence type="ECO:0000313" key="4">
    <source>
        <dbReference type="EMBL" id="TPX47604.1"/>
    </source>
</evidence>
<proteinExistence type="predicted"/>
<accession>A0A507D802</accession>
<dbReference type="InterPro" id="IPR036865">
    <property type="entry name" value="CRAL-TRIO_dom_sf"/>
</dbReference>
<evidence type="ECO:0000313" key="6">
    <source>
        <dbReference type="Proteomes" id="UP000320475"/>
    </source>
</evidence>
<dbReference type="CDD" id="cd00170">
    <property type="entry name" value="SEC14"/>
    <property type="match status" value="1"/>
</dbReference>
<organism evidence="4 5">
    <name type="scientific">Synchytrium endobioticum</name>
    <dbReference type="NCBI Taxonomy" id="286115"/>
    <lineage>
        <taxon>Eukaryota</taxon>
        <taxon>Fungi</taxon>
        <taxon>Fungi incertae sedis</taxon>
        <taxon>Chytridiomycota</taxon>
        <taxon>Chytridiomycota incertae sedis</taxon>
        <taxon>Chytridiomycetes</taxon>
        <taxon>Synchytriales</taxon>
        <taxon>Synchytriaceae</taxon>
        <taxon>Synchytrium</taxon>
    </lineage>
</organism>
<feature type="domain" description="CRAL-TRIO" evidence="2">
    <location>
        <begin position="127"/>
        <end position="305"/>
    </location>
</feature>
<dbReference type="Pfam" id="PF00650">
    <property type="entry name" value="CRAL_TRIO"/>
    <property type="match status" value="1"/>
</dbReference>
<evidence type="ECO:0000313" key="5">
    <source>
        <dbReference type="Proteomes" id="UP000317494"/>
    </source>
</evidence>
<protein>
    <recommendedName>
        <fullName evidence="2">CRAL-TRIO domain-containing protein</fullName>
    </recommendedName>
</protein>
<dbReference type="AlphaFoldDB" id="A0A507D802"/>
<feature type="region of interest" description="Disordered" evidence="1">
    <location>
        <begin position="1"/>
        <end position="26"/>
    </location>
</feature>
<dbReference type="EMBL" id="QEAN01000113">
    <property type="protein sequence ID" value="TPX47604.1"/>
    <property type="molecule type" value="Genomic_DNA"/>
</dbReference>
<dbReference type="Gene3D" id="3.40.525.10">
    <property type="entry name" value="CRAL-TRIO lipid binding domain"/>
    <property type="match status" value="1"/>
</dbReference>
<sequence length="482" mass="53516">MATAMAIASPRPSPSPLPKSPSQDLTIPDEHQRAVANQMRLELGATADDHDDHELLRFAIARAMNAKQASKMFANYLDWRKRERIDDLPVPSVNGAPLLQTVRGYKTVTDGNAHPDQYDRSKTHPGMPEAFPKWFPYTGGGSFHKLDYEGQPVFIERIGLYDVKGMIKYCTAESIVDYHIRNAEFLTRVLMRECSETTGRVIDKHTVIFDFDGTGFHQFDTKALMLLKAVAESEQDYYPERLSRLFIINAPFLFTRVWSVVKPWLNQVTLDKIHIMGSNYNETLLKHIPPENLPRYLGGTCECSHMQGGCVPSPRLDHKHQNYGREALLENCTQEHTYQVSVPEGQNSSGAVLVYGFRSSGQGCRFEVRHKRDGCMTETSILPCTLHDSDKKIVTGQLPTIQGGTYVFAWKKPPGSWISSGPSVKLEYSVEILDESESKGLKDANPSTSTSHEAMDAAAGSVTITETGSSSRAVAGTSTGGI</sequence>
<evidence type="ECO:0000256" key="1">
    <source>
        <dbReference type="SAM" id="MobiDB-lite"/>
    </source>
</evidence>
<dbReference type="STRING" id="286115.A0A507D802"/>
<feature type="region of interest" description="Disordered" evidence="1">
    <location>
        <begin position="437"/>
        <end position="482"/>
    </location>
</feature>
<gene>
    <name evidence="3" type="ORF">SeLEV6574_g05288</name>
    <name evidence="4" type="ORF">SeMB42_g03254</name>
</gene>
<dbReference type="InterPro" id="IPR036273">
    <property type="entry name" value="CRAL/TRIO_N_dom_sf"/>
</dbReference>
<dbReference type="InterPro" id="IPR051026">
    <property type="entry name" value="PI/PC_transfer"/>
</dbReference>
<dbReference type="EMBL" id="QEAM01000243">
    <property type="protein sequence ID" value="TPX43008.1"/>
    <property type="molecule type" value="Genomic_DNA"/>
</dbReference>
<evidence type="ECO:0000259" key="2">
    <source>
        <dbReference type="PROSITE" id="PS50191"/>
    </source>
</evidence>
<dbReference type="SUPFAM" id="SSF52087">
    <property type="entry name" value="CRAL/TRIO domain"/>
    <property type="match status" value="1"/>
</dbReference>
<reference evidence="5 6" key="1">
    <citation type="journal article" date="2019" name="Sci. Rep.">
        <title>Comparative genomics of chytrid fungi reveal insights into the obligate biotrophic and pathogenic lifestyle of Synchytrium endobioticum.</title>
        <authorList>
            <person name="van de Vossenberg B.T.L.H."/>
            <person name="Warris S."/>
            <person name="Nguyen H.D.T."/>
            <person name="van Gent-Pelzer M.P.E."/>
            <person name="Joly D.L."/>
            <person name="van de Geest H.C."/>
            <person name="Bonants P.J.M."/>
            <person name="Smith D.S."/>
            <person name="Levesque C.A."/>
            <person name="van der Lee T.A.J."/>
        </authorList>
    </citation>
    <scope>NUCLEOTIDE SEQUENCE [LARGE SCALE GENOMIC DNA]</scope>
    <source>
        <strain evidence="3 6">LEV6574</strain>
        <strain evidence="4 5">MB42</strain>
    </source>
</reference>
<dbReference type="OrthoDB" id="1434354at2759"/>
<feature type="compositionally biased region" description="Polar residues" evidence="1">
    <location>
        <begin position="462"/>
        <end position="472"/>
    </location>
</feature>
<name>A0A507D802_9FUNG</name>
<dbReference type="Proteomes" id="UP000320475">
    <property type="component" value="Unassembled WGS sequence"/>
</dbReference>
<dbReference type="PANTHER" id="PTHR45657">
    <property type="entry name" value="CRAL-TRIO DOMAIN-CONTAINING PROTEIN YKL091C-RELATED"/>
    <property type="match status" value="1"/>
</dbReference>